<proteinExistence type="predicted"/>
<gene>
    <name evidence="1" type="ORF">SAMN04487895_111176</name>
</gene>
<sequence length="119" mass="13371">MGGYLAGFIQQQRGLGKKTKLELTEEEQEELAYALGLYGEQGLDDQSSRPCFLSMPNFLLLPFMEFSQAQWSSRSTAKLLNIQHRWSTVHTGIFSAELGRALVAYAEGRIGSLYGLRQH</sequence>
<accession>A0A1H8SHC2</accession>
<dbReference type="EMBL" id="FODH01000011">
    <property type="protein sequence ID" value="SEO77744.1"/>
    <property type="molecule type" value="Genomic_DNA"/>
</dbReference>
<dbReference type="Proteomes" id="UP000198809">
    <property type="component" value="Unassembled WGS sequence"/>
</dbReference>
<evidence type="ECO:0000313" key="1">
    <source>
        <dbReference type="EMBL" id="SEO77744.1"/>
    </source>
</evidence>
<reference evidence="1 2" key="1">
    <citation type="submission" date="2016-10" db="EMBL/GenBank/DDBJ databases">
        <authorList>
            <person name="de Groot N.N."/>
        </authorList>
    </citation>
    <scope>NUCLEOTIDE SEQUENCE [LARGE SCALE GENOMIC DNA]</scope>
    <source>
        <strain evidence="1 2">CGMCC 1.10238</strain>
    </source>
</reference>
<name>A0A1H8SHC2_9BACL</name>
<dbReference type="AlphaFoldDB" id="A0A1H8SHC2"/>
<protein>
    <submittedName>
        <fullName evidence="1">Uncharacterized protein</fullName>
    </submittedName>
</protein>
<organism evidence="1 2">
    <name type="scientific">Paenibacillus sophorae</name>
    <dbReference type="NCBI Taxonomy" id="1333845"/>
    <lineage>
        <taxon>Bacteria</taxon>
        <taxon>Bacillati</taxon>
        <taxon>Bacillota</taxon>
        <taxon>Bacilli</taxon>
        <taxon>Bacillales</taxon>
        <taxon>Paenibacillaceae</taxon>
        <taxon>Paenibacillus</taxon>
    </lineage>
</organism>
<evidence type="ECO:0000313" key="2">
    <source>
        <dbReference type="Proteomes" id="UP000198809"/>
    </source>
</evidence>